<evidence type="ECO:0000256" key="2">
    <source>
        <dbReference type="ARBA" id="ARBA00022448"/>
    </source>
</evidence>
<dbReference type="AlphaFoldDB" id="A0A4Y3KHL0"/>
<dbReference type="EMBL" id="BJLQ01000004">
    <property type="protein sequence ID" value="GEA83393.1"/>
    <property type="molecule type" value="Genomic_DNA"/>
</dbReference>
<keyword evidence="2" id="KW-0813">Transport</keyword>
<protein>
    <submittedName>
        <fullName evidence="8">Translocase</fullName>
    </submittedName>
</protein>
<keyword evidence="4" id="KW-0653">Protein transport</keyword>
<keyword evidence="5" id="KW-1133">Transmembrane helix</keyword>
<evidence type="ECO:0000256" key="7">
    <source>
        <dbReference type="ARBA" id="ARBA00023136"/>
    </source>
</evidence>
<keyword evidence="3" id="KW-0812">Transmembrane</keyword>
<evidence type="ECO:0000256" key="3">
    <source>
        <dbReference type="ARBA" id="ARBA00022692"/>
    </source>
</evidence>
<comment type="caution">
    <text evidence="8">The sequence shown here is derived from an EMBL/GenBank/DDBJ whole genome shotgun (WGS) entry which is preliminary data.</text>
</comment>
<evidence type="ECO:0000256" key="5">
    <source>
        <dbReference type="ARBA" id="ARBA00022989"/>
    </source>
</evidence>
<gene>
    <name evidence="8" type="ORF">CGE01nite_06440</name>
</gene>
<dbReference type="Pfam" id="PF02416">
    <property type="entry name" value="TatA_B_E"/>
    <property type="match status" value="1"/>
</dbReference>
<dbReference type="RefSeq" id="WP_141368941.1">
    <property type="nucleotide sequence ID" value="NZ_BJLQ01000004.1"/>
</dbReference>
<dbReference type="InterPro" id="IPR003369">
    <property type="entry name" value="TatA/B/E"/>
</dbReference>
<dbReference type="PRINTS" id="PR01506">
    <property type="entry name" value="TATBPROTEIN"/>
</dbReference>
<dbReference type="Gene3D" id="1.20.5.3310">
    <property type="match status" value="1"/>
</dbReference>
<evidence type="ECO:0000313" key="8">
    <source>
        <dbReference type="EMBL" id="GEA83393.1"/>
    </source>
</evidence>
<organism evidence="8 9">
    <name type="scientific">Cellulomonas gelida</name>
    <dbReference type="NCBI Taxonomy" id="1712"/>
    <lineage>
        <taxon>Bacteria</taxon>
        <taxon>Bacillati</taxon>
        <taxon>Actinomycetota</taxon>
        <taxon>Actinomycetes</taxon>
        <taxon>Micrococcales</taxon>
        <taxon>Cellulomonadaceae</taxon>
        <taxon>Cellulomonas</taxon>
    </lineage>
</organism>
<dbReference type="OrthoDB" id="3267321at2"/>
<dbReference type="Proteomes" id="UP000320461">
    <property type="component" value="Unassembled WGS sequence"/>
</dbReference>
<keyword evidence="9" id="KW-1185">Reference proteome</keyword>
<keyword evidence="7" id="KW-0472">Membrane</keyword>
<evidence type="ECO:0000256" key="1">
    <source>
        <dbReference type="ARBA" id="ARBA00004167"/>
    </source>
</evidence>
<proteinExistence type="predicted"/>
<sequence>MFDINGGELIVLFVVAALVIGPQRLPAYAEQLAVLVRRGREWISQARTRLDEETGDLGVDWEALDPRKYDPRRIVRDALLDEPSTARRAAASAVVGIPPAASAPLVGPAPYDDEAT</sequence>
<reference evidence="8 9" key="1">
    <citation type="submission" date="2019-06" db="EMBL/GenBank/DDBJ databases">
        <title>Whole genome shotgun sequence of Cellulomonas gelida NBRC 3748.</title>
        <authorList>
            <person name="Hosoyama A."/>
            <person name="Uohara A."/>
            <person name="Ohji S."/>
            <person name="Ichikawa N."/>
        </authorList>
    </citation>
    <scope>NUCLEOTIDE SEQUENCE [LARGE SCALE GENOMIC DNA]</scope>
    <source>
        <strain evidence="8 9">NBRC 3748</strain>
    </source>
</reference>
<evidence type="ECO:0000256" key="4">
    <source>
        <dbReference type="ARBA" id="ARBA00022927"/>
    </source>
</evidence>
<name>A0A4Y3KHL0_9CELL</name>
<keyword evidence="6" id="KW-0811">Translocation</keyword>
<evidence type="ECO:0000256" key="6">
    <source>
        <dbReference type="ARBA" id="ARBA00023010"/>
    </source>
</evidence>
<comment type="subcellular location">
    <subcellularLocation>
        <location evidence="1">Membrane</location>
        <topology evidence="1">Single-pass membrane protein</topology>
    </subcellularLocation>
</comment>
<evidence type="ECO:0000313" key="9">
    <source>
        <dbReference type="Proteomes" id="UP000320461"/>
    </source>
</evidence>
<accession>A0A4Y3KHL0</accession>